<dbReference type="Pfam" id="PF00534">
    <property type="entry name" value="Glycos_transf_1"/>
    <property type="match status" value="1"/>
</dbReference>
<feature type="domain" description="Glycosyl transferase family 1" evidence="1">
    <location>
        <begin position="197"/>
        <end position="363"/>
    </location>
</feature>
<dbReference type="PANTHER" id="PTHR45947:SF3">
    <property type="entry name" value="SULFOQUINOVOSYL TRANSFERASE SQD2"/>
    <property type="match status" value="1"/>
</dbReference>
<accession>A0A1G1YIQ0</accession>
<dbReference type="PANTHER" id="PTHR45947">
    <property type="entry name" value="SULFOQUINOVOSYL TRANSFERASE SQD2"/>
    <property type="match status" value="1"/>
</dbReference>
<reference evidence="3 4" key="1">
    <citation type="journal article" date="2016" name="Nat. Commun.">
        <title>Thousands of microbial genomes shed light on interconnected biogeochemical processes in an aquifer system.</title>
        <authorList>
            <person name="Anantharaman K."/>
            <person name="Brown C.T."/>
            <person name="Hug L.A."/>
            <person name="Sharon I."/>
            <person name="Castelle C.J."/>
            <person name="Probst A.J."/>
            <person name="Thomas B.C."/>
            <person name="Singh A."/>
            <person name="Wilkins M.J."/>
            <person name="Karaoz U."/>
            <person name="Brodie E.L."/>
            <person name="Williams K.H."/>
            <person name="Hubbard S.S."/>
            <person name="Banfield J.F."/>
        </authorList>
    </citation>
    <scope>NUCLEOTIDE SEQUENCE [LARGE SCALE GENOMIC DNA]</scope>
</reference>
<dbReference type="Gene3D" id="3.40.50.2000">
    <property type="entry name" value="Glycogen Phosphorylase B"/>
    <property type="match status" value="2"/>
</dbReference>
<name>A0A1G1YIQ0_9BACT</name>
<comment type="caution">
    <text evidence="3">The sequence shown here is derived from an EMBL/GenBank/DDBJ whole genome shotgun (WGS) entry which is preliminary data.</text>
</comment>
<evidence type="ECO:0000313" key="3">
    <source>
        <dbReference type="EMBL" id="OGY52213.1"/>
    </source>
</evidence>
<evidence type="ECO:0000259" key="2">
    <source>
        <dbReference type="Pfam" id="PF13439"/>
    </source>
</evidence>
<evidence type="ECO:0008006" key="5">
    <source>
        <dbReference type="Google" id="ProtNLM"/>
    </source>
</evidence>
<gene>
    <name evidence="3" type="ORF">A3A02_03415</name>
</gene>
<dbReference type="AlphaFoldDB" id="A0A1G1YIQ0"/>
<dbReference type="GO" id="GO:0016757">
    <property type="term" value="F:glycosyltransferase activity"/>
    <property type="evidence" value="ECO:0007669"/>
    <property type="project" value="InterPro"/>
</dbReference>
<evidence type="ECO:0000313" key="4">
    <source>
        <dbReference type="Proteomes" id="UP000177376"/>
    </source>
</evidence>
<proteinExistence type="predicted"/>
<sequence length="386" mass="44838">MKIAVFSFDFDRTFGTGNIAYEYCFALYKKGIDFVLFLPDIPGDGRSTNREDLPFKVKYILPKPILSFRESRGQKLFFWQWYIWQYFKIIDLSEFSLVHCLFEYPLSFMVARCAKKNNLPFIMGAQGTYAITPLAQWPAKYLLKWSYNQAKEIIVPSQFTKDKIKEYSKEDYNIFIIHNGIDFSKFANQLDMADLKNKYANHEILLTVGKLISRKGHDLVIQALAKLKDRYPNIKYLIIGDGKKESFLKKMTEDLQLTNQVEFLGRIEHDNIMKYFYLCDIYVHTPKFSRDLKFEGFGLVYLEAGACGKPVIAADAGGIRDAIVDGQTGLIAKNEDIDDISNKISQLLDDDNLRRKMGEAGREYAKQHNWSIIIDKFIDKYKKYSL</sequence>
<feature type="domain" description="Glycosyltransferase subfamily 4-like N-terminal" evidence="2">
    <location>
        <begin position="15"/>
        <end position="184"/>
    </location>
</feature>
<dbReference type="SUPFAM" id="SSF53756">
    <property type="entry name" value="UDP-Glycosyltransferase/glycogen phosphorylase"/>
    <property type="match status" value="1"/>
</dbReference>
<dbReference type="InterPro" id="IPR001296">
    <property type="entry name" value="Glyco_trans_1"/>
</dbReference>
<dbReference type="Proteomes" id="UP000177376">
    <property type="component" value="Unassembled WGS sequence"/>
</dbReference>
<dbReference type="CDD" id="cd03801">
    <property type="entry name" value="GT4_PimA-like"/>
    <property type="match status" value="1"/>
</dbReference>
<organism evidence="3 4">
    <name type="scientific">Candidatus Buchananbacteria bacterium RIFCSPLOWO2_01_FULL_39_33</name>
    <dbReference type="NCBI Taxonomy" id="1797543"/>
    <lineage>
        <taxon>Bacteria</taxon>
        <taxon>Candidatus Buchananiibacteriota</taxon>
    </lineage>
</organism>
<dbReference type="InterPro" id="IPR050194">
    <property type="entry name" value="Glycosyltransferase_grp1"/>
</dbReference>
<dbReference type="Pfam" id="PF13439">
    <property type="entry name" value="Glyco_transf_4"/>
    <property type="match status" value="1"/>
</dbReference>
<dbReference type="EMBL" id="MHIM01000023">
    <property type="protein sequence ID" value="OGY52213.1"/>
    <property type="molecule type" value="Genomic_DNA"/>
</dbReference>
<dbReference type="InterPro" id="IPR028098">
    <property type="entry name" value="Glyco_trans_4-like_N"/>
</dbReference>
<protein>
    <recommendedName>
        <fullName evidence="5">Glycosyl transferase family 1 domain-containing protein</fullName>
    </recommendedName>
</protein>
<evidence type="ECO:0000259" key="1">
    <source>
        <dbReference type="Pfam" id="PF00534"/>
    </source>
</evidence>